<dbReference type="RefSeq" id="WP_148925565.1">
    <property type="nucleotide sequence ID" value="NZ_VNHQ01000013.1"/>
</dbReference>
<dbReference type="AlphaFoldDB" id="A0A5S5BBU8"/>
<keyword evidence="4 9" id="KW-0808">Transferase</keyword>
<dbReference type="Pfam" id="PF01555">
    <property type="entry name" value="N6_N4_Mtase"/>
    <property type="match status" value="1"/>
</dbReference>
<dbReference type="PROSITE" id="PS00092">
    <property type="entry name" value="N6_MTASE"/>
    <property type="match status" value="1"/>
</dbReference>
<dbReference type="Gene3D" id="3.40.50.150">
    <property type="entry name" value="Vaccinia Virus protein VP39"/>
    <property type="match status" value="1"/>
</dbReference>
<sequence length="535" mass="60842">MPTLHWVGKDKVRHHHRDVPYRVLRDHYRFAAPAEAPANSTDNRIIHGDNLEALKSLLPEFEGKVKCIYIDPPYNTGNEGWVYNDNVNDPRMRKWLGQVVGKEGEDMSRHDKWLCMMYPRLKLLHRLLADDGAIFVSIDDNEVHALRMLLDEVFTRSNFVSTVIWQKVFSPKNSARHFSEDHDFILVYAKNAASWTPNPMPRSDTQNERYKNPDNDSRGPWTSGDLSARNFYSLGTYAIRCPGGREVSGPPRGTYWRYSEDKLKQMDADGRIWWGPDGNGMPRLKRFLSDVKQGVVPQTLWSYSEVGHTQDAKKELLSIIDFENSEDVFITPKPSSLIERILQLATDKDSIVLDSYAGSGTTAHAVLRLNAQDGGNRRFILIEMMDYAETLTAERVRRVMGGYGEGSKAVAGLGGGFTWQSLGEPIFDNYGQLNSAVDPQAIRDYVAWQEGIPKAARMPLDNPQHRYRLGEANGLRVFFAYEPDRVTTLDLELLAELVQSPGPTLIYADQLALGEAFMRRHAIRFKKIPRDIARL</sequence>
<comment type="catalytic activity">
    <reaction evidence="6">
        <text>a 2'-deoxyadenosine in DNA + S-adenosyl-L-methionine = an N(6)-methyl-2'-deoxyadenosine in DNA + S-adenosyl-L-homocysteine + H(+)</text>
        <dbReference type="Rhea" id="RHEA:15197"/>
        <dbReference type="Rhea" id="RHEA-COMP:12418"/>
        <dbReference type="Rhea" id="RHEA-COMP:12419"/>
        <dbReference type="ChEBI" id="CHEBI:15378"/>
        <dbReference type="ChEBI" id="CHEBI:57856"/>
        <dbReference type="ChEBI" id="CHEBI:59789"/>
        <dbReference type="ChEBI" id="CHEBI:90615"/>
        <dbReference type="ChEBI" id="CHEBI:90616"/>
        <dbReference type="EC" id="2.1.1.72"/>
    </reaction>
</comment>
<feature type="domain" description="DNA methylase N-4/N-6" evidence="8">
    <location>
        <begin position="65"/>
        <end position="389"/>
    </location>
</feature>
<dbReference type="GO" id="GO:0009007">
    <property type="term" value="F:site-specific DNA-methyltransferase (adenine-specific) activity"/>
    <property type="evidence" value="ECO:0007669"/>
    <property type="project" value="UniProtKB-EC"/>
</dbReference>
<evidence type="ECO:0000256" key="7">
    <source>
        <dbReference type="SAM" id="MobiDB-lite"/>
    </source>
</evidence>
<dbReference type="EMBL" id="VNHQ01000013">
    <property type="protein sequence ID" value="TYP63938.1"/>
    <property type="molecule type" value="Genomic_DNA"/>
</dbReference>
<dbReference type="GO" id="GO:0003677">
    <property type="term" value="F:DNA binding"/>
    <property type="evidence" value="ECO:0007669"/>
    <property type="project" value="InterPro"/>
</dbReference>
<name>A0A5S5BBU8_STUST</name>
<dbReference type="GO" id="GO:0032259">
    <property type="term" value="P:methylation"/>
    <property type="evidence" value="ECO:0007669"/>
    <property type="project" value="UniProtKB-KW"/>
</dbReference>
<comment type="caution">
    <text evidence="9">The sequence shown here is derived from an EMBL/GenBank/DDBJ whole genome shotgun (WGS) entry which is preliminary data.</text>
</comment>
<evidence type="ECO:0000256" key="3">
    <source>
        <dbReference type="ARBA" id="ARBA00022603"/>
    </source>
</evidence>
<dbReference type="InterPro" id="IPR002052">
    <property type="entry name" value="DNA_methylase_N6_adenine_CS"/>
</dbReference>
<dbReference type="InterPro" id="IPR002941">
    <property type="entry name" value="DNA_methylase_N4/N6"/>
</dbReference>
<evidence type="ECO:0000313" key="9">
    <source>
        <dbReference type="EMBL" id="TYP63938.1"/>
    </source>
</evidence>
<feature type="region of interest" description="Disordered" evidence="7">
    <location>
        <begin position="196"/>
        <end position="223"/>
    </location>
</feature>
<evidence type="ECO:0000259" key="8">
    <source>
        <dbReference type="Pfam" id="PF01555"/>
    </source>
</evidence>
<organism evidence="9 10">
    <name type="scientific">Stutzerimonas stutzeri</name>
    <name type="common">Pseudomonas stutzeri</name>
    <dbReference type="NCBI Taxonomy" id="316"/>
    <lineage>
        <taxon>Bacteria</taxon>
        <taxon>Pseudomonadati</taxon>
        <taxon>Pseudomonadota</taxon>
        <taxon>Gammaproteobacteria</taxon>
        <taxon>Pseudomonadales</taxon>
        <taxon>Pseudomonadaceae</taxon>
        <taxon>Stutzerimonas</taxon>
    </lineage>
</organism>
<feature type="compositionally biased region" description="Basic and acidic residues" evidence="7">
    <location>
        <begin position="205"/>
        <end position="217"/>
    </location>
</feature>
<dbReference type="InterPro" id="IPR002295">
    <property type="entry name" value="N4/N6-MTase_EcoPI_Mod-like"/>
</dbReference>
<dbReference type="OrthoDB" id="9816043at2"/>
<dbReference type="Proteomes" id="UP000324282">
    <property type="component" value="Unassembled WGS sequence"/>
</dbReference>
<accession>A0A5S5BBU8</accession>
<evidence type="ECO:0000256" key="5">
    <source>
        <dbReference type="ARBA" id="ARBA00022691"/>
    </source>
</evidence>
<evidence type="ECO:0000256" key="1">
    <source>
        <dbReference type="ARBA" id="ARBA00006594"/>
    </source>
</evidence>
<evidence type="ECO:0000313" key="10">
    <source>
        <dbReference type="Proteomes" id="UP000324282"/>
    </source>
</evidence>
<protein>
    <recommendedName>
        <fullName evidence="2">site-specific DNA-methyltransferase (adenine-specific)</fullName>
        <ecNumber evidence="2">2.1.1.72</ecNumber>
    </recommendedName>
</protein>
<evidence type="ECO:0000256" key="4">
    <source>
        <dbReference type="ARBA" id="ARBA00022679"/>
    </source>
</evidence>
<proteinExistence type="inferred from homology"/>
<comment type="similarity">
    <text evidence="1">Belongs to the N(4)/N(6)-methyltransferase family.</text>
</comment>
<reference evidence="9 10" key="1">
    <citation type="submission" date="2019-07" db="EMBL/GenBank/DDBJ databases">
        <title>Deep subsurface shale carbon reservoir microbial communities from Ohio and West Virginia, USA.</title>
        <authorList>
            <person name="Wrighton K."/>
        </authorList>
    </citation>
    <scope>NUCLEOTIDE SEQUENCE [LARGE SCALE GENOMIC DNA]</scope>
    <source>
        <strain evidence="9 10">NP_8Ht</strain>
    </source>
</reference>
<dbReference type="EC" id="2.1.1.72" evidence="2"/>
<keyword evidence="3 9" id="KW-0489">Methyltransferase</keyword>
<dbReference type="PRINTS" id="PR00506">
    <property type="entry name" value="D21N6MTFRASE"/>
</dbReference>
<gene>
    <name evidence="9" type="ORF">A9A72_123718</name>
</gene>
<dbReference type="SUPFAM" id="SSF53335">
    <property type="entry name" value="S-adenosyl-L-methionine-dependent methyltransferases"/>
    <property type="match status" value="1"/>
</dbReference>
<dbReference type="GO" id="GO:0008170">
    <property type="term" value="F:N-methyltransferase activity"/>
    <property type="evidence" value="ECO:0007669"/>
    <property type="project" value="InterPro"/>
</dbReference>
<evidence type="ECO:0000256" key="6">
    <source>
        <dbReference type="ARBA" id="ARBA00047942"/>
    </source>
</evidence>
<evidence type="ECO:0000256" key="2">
    <source>
        <dbReference type="ARBA" id="ARBA00011900"/>
    </source>
</evidence>
<keyword evidence="5" id="KW-0949">S-adenosyl-L-methionine</keyword>
<dbReference type="InterPro" id="IPR029063">
    <property type="entry name" value="SAM-dependent_MTases_sf"/>
</dbReference>